<feature type="compositionally biased region" description="Basic and acidic residues" evidence="8">
    <location>
        <begin position="486"/>
        <end position="495"/>
    </location>
</feature>
<evidence type="ECO:0000256" key="6">
    <source>
        <dbReference type="ARBA" id="ARBA00023242"/>
    </source>
</evidence>
<dbReference type="PANTHER" id="PTHR24379">
    <property type="entry name" value="KRAB AND ZINC FINGER DOMAIN-CONTAINING"/>
    <property type="match status" value="1"/>
</dbReference>
<organism evidence="10 11">
    <name type="scientific">Anguilla anguilla</name>
    <name type="common">European freshwater eel</name>
    <name type="synonym">Muraena anguilla</name>
    <dbReference type="NCBI Taxonomy" id="7936"/>
    <lineage>
        <taxon>Eukaryota</taxon>
        <taxon>Metazoa</taxon>
        <taxon>Chordata</taxon>
        <taxon>Craniata</taxon>
        <taxon>Vertebrata</taxon>
        <taxon>Euteleostomi</taxon>
        <taxon>Actinopterygii</taxon>
        <taxon>Neopterygii</taxon>
        <taxon>Teleostei</taxon>
        <taxon>Anguilliformes</taxon>
        <taxon>Anguillidae</taxon>
        <taxon>Anguilla</taxon>
    </lineage>
</organism>
<dbReference type="InterPro" id="IPR036236">
    <property type="entry name" value="Znf_C2H2_sf"/>
</dbReference>
<feature type="domain" description="C2H2-type" evidence="9">
    <location>
        <begin position="292"/>
        <end position="319"/>
    </location>
</feature>
<reference evidence="10" key="1">
    <citation type="submission" date="2021-01" db="EMBL/GenBank/DDBJ databases">
        <title>A chromosome-scale assembly of European eel, Anguilla anguilla.</title>
        <authorList>
            <person name="Henkel C."/>
            <person name="Jong-Raadsen S.A."/>
            <person name="Dufour S."/>
            <person name="Weltzien F.-A."/>
            <person name="Palstra A.P."/>
            <person name="Pelster B."/>
            <person name="Spaink H.P."/>
            <person name="Van Den Thillart G.E."/>
            <person name="Jansen H."/>
            <person name="Zahm M."/>
            <person name="Klopp C."/>
            <person name="Cedric C."/>
            <person name="Louis A."/>
            <person name="Berthelot C."/>
            <person name="Parey E."/>
            <person name="Roest Crollius H."/>
            <person name="Montfort J."/>
            <person name="Robinson-Rechavi M."/>
            <person name="Bucao C."/>
            <person name="Bouchez O."/>
            <person name="Gislard M."/>
            <person name="Lluch J."/>
            <person name="Milhes M."/>
            <person name="Lampietro C."/>
            <person name="Lopez Roques C."/>
            <person name="Donnadieu C."/>
            <person name="Braasch I."/>
            <person name="Desvignes T."/>
            <person name="Postlethwait J."/>
            <person name="Bobe J."/>
            <person name="Guiguen Y."/>
            <person name="Dirks R."/>
        </authorList>
    </citation>
    <scope>NUCLEOTIDE SEQUENCE</scope>
    <source>
        <strain evidence="10">Tag_6206</strain>
        <tissue evidence="10">Liver</tissue>
    </source>
</reference>
<dbReference type="GO" id="GO:0010468">
    <property type="term" value="P:regulation of gene expression"/>
    <property type="evidence" value="ECO:0007669"/>
    <property type="project" value="UniProtKB-ARBA"/>
</dbReference>
<sequence>MPPEEGAGPAPGEGLHEAGRRAVPALLLRGQVGGGPRAPRGSTARGRRPAAGGRGGRARLRCELCAFTCKQERCLAQHVALKHEGARPHACRFCGFSTARRYRLRATSRCTPAWAATRARCARGPSAPRPSCGCTAGGCTSAAPPTSARPATTAATASTTWHATRSAATGGARHACALCPARFSSETALTQHRLRLHREAAGPPGLPRLRPGLPQPGRPEGPRAPGAPAAAGLRGLRGPADTRDALEEHRRTHFAQRCPECPPLRCAACDFRCRHRLVLEQHVRGHGGARLYQCTDCQYSTRNRQKITWHVRVHTGEKPYRCEQCSYACADPSRLKYHMRIHQDERKYLCPECGYKCKWVNQLKYHMTKHTGAKPYACDECEYRTNRADALRIHRETRHREARGFICEECGKAFKTRFLLSTHQRKHSEARPYVCRVCRRAFRWPAGLRHHHYLTHTQRHPFHCLHCAYTAKQKFQVVKHLRRHHPEQSVERGVGRDPGPTPSPAGGPPGAWGRGPGGGARAGQDTAETNQGEGQ</sequence>
<feature type="region of interest" description="Disordered" evidence="8">
    <location>
        <begin position="30"/>
        <end position="55"/>
    </location>
</feature>
<feature type="domain" description="C2H2-type" evidence="9">
    <location>
        <begin position="174"/>
        <end position="197"/>
    </location>
</feature>
<keyword evidence="6" id="KW-0539">Nucleus</keyword>
<dbReference type="Pfam" id="PF23611">
    <property type="entry name" value="zf-C2H2_16"/>
    <property type="match status" value="3"/>
</dbReference>
<proteinExistence type="predicted"/>
<feature type="region of interest" description="Disordered" evidence="8">
    <location>
        <begin position="199"/>
        <end position="239"/>
    </location>
</feature>
<protein>
    <recommendedName>
        <fullName evidence="9">C2H2-type domain-containing protein</fullName>
    </recommendedName>
</protein>
<feature type="domain" description="C2H2-type" evidence="9">
    <location>
        <begin position="348"/>
        <end position="375"/>
    </location>
</feature>
<evidence type="ECO:0000256" key="5">
    <source>
        <dbReference type="ARBA" id="ARBA00022833"/>
    </source>
</evidence>
<keyword evidence="4 7" id="KW-0863">Zinc-finger</keyword>
<dbReference type="InterPro" id="IPR056438">
    <property type="entry name" value="Znf-C2H2_CTCF"/>
</dbReference>
<feature type="domain" description="C2H2-type" evidence="9">
    <location>
        <begin position="320"/>
        <end position="347"/>
    </location>
</feature>
<feature type="compositionally biased region" description="Gly residues" evidence="8">
    <location>
        <begin position="508"/>
        <end position="521"/>
    </location>
</feature>
<dbReference type="InterPro" id="IPR013087">
    <property type="entry name" value="Znf_C2H2_type"/>
</dbReference>
<feature type="domain" description="C2H2-type" evidence="9">
    <location>
        <begin position="376"/>
        <end position="404"/>
    </location>
</feature>
<dbReference type="FunFam" id="3.30.160.60:FF:001595">
    <property type="entry name" value="Zinc finger protein 142"/>
    <property type="match status" value="1"/>
</dbReference>
<feature type="domain" description="C2H2-type" evidence="9">
    <location>
        <begin position="60"/>
        <end position="88"/>
    </location>
</feature>
<dbReference type="PROSITE" id="PS00028">
    <property type="entry name" value="ZINC_FINGER_C2H2_1"/>
    <property type="match status" value="7"/>
</dbReference>
<feature type="domain" description="C2H2-type" evidence="9">
    <location>
        <begin position="433"/>
        <end position="461"/>
    </location>
</feature>
<dbReference type="GO" id="GO:0005634">
    <property type="term" value="C:nucleus"/>
    <property type="evidence" value="ECO:0007669"/>
    <property type="project" value="UniProtKB-SubCell"/>
</dbReference>
<evidence type="ECO:0000313" key="10">
    <source>
        <dbReference type="EMBL" id="KAG5833802.1"/>
    </source>
</evidence>
<evidence type="ECO:0000256" key="4">
    <source>
        <dbReference type="ARBA" id="ARBA00022771"/>
    </source>
</evidence>
<keyword evidence="5" id="KW-0862">Zinc</keyword>
<dbReference type="FunFam" id="3.30.160.60:FF:001033">
    <property type="entry name" value="Zinc finger protein 142"/>
    <property type="match status" value="1"/>
</dbReference>
<dbReference type="PROSITE" id="PS50157">
    <property type="entry name" value="ZINC_FINGER_C2H2_2"/>
    <property type="match status" value="8"/>
</dbReference>
<dbReference type="GO" id="GO:0008270">
    <property type="term" value="F:zinc ion binding"/>
    <property type="evidence" value="ECO:0007669"/>
    <property type="project" value="UniProtKB-KW"/>
</dbReference>
<dbReference type="SMART" id="SM00355">
    <property type="entry name" value="ZnF_C2H2"/>
    <property type="match status" value="10"/>
</dbReference>
<dbReference type="FunFam" id="3.30.160.60:FF:002117">
    <property type="entry name" value="Zinc finger protein 142"/>
    <property type="match status" value="1"/>
</dbReference>
<evidence type="ECO:0000256" key="7">
    <source>
        <dbReference type="PROSITE-ProRule" id="PRU00042"/>
    </source>
</evidence>
<feature type="compositionally biased region" description="Polar residues" evidence="8">
    <location>
        <begin position="526"/>
        <end position="535"/>
    </location>
</feature>
<name>A0A9D3RN79_ANGAN</name>
<evidence type="ECO:0000259" key="9">
    <source>
        <dbReference type="PROSITE" id="PS50157"/>
    </source>
</evidence>
<evidence type="ECO:0000256" key="1">
    <source>
        <dbReference type="ARBA" id="ARBA00004123"/>
    </source>
</evidence>
<keyword evidence="2" id="KW-0479">Metal-binding</keyword>
<dbReference type="PANTHER" id="PTHR24379:SF121">
    <property type="entry name" value="C2H2-TYPE DOMAIN-CONTAINING PROTEIN"/>
    <property type="match status" value="1"/>
</dbReference>
<dbReference type="AlphaFoldDB" id="A0A9D3RN79"/>
<dbReference type="Gene3D" id="3.30.160.60">
    <property type="entry name" value="Classic Zinc Finger"/>
    <property type="match status" value="7"/>
</dbReference>
<comment type="subcellular location">
    <subcellularLocation>
        <location evidence="1">Nucleus</location>
    </subcellularLocation>
</comment>
<accession>A0A9D3RN79</accession>
<dbReference type="FunFam" id="3.30.160.60:FF:001208">
    <property type="entry name" value="Zinc finger protein 142"/>
    <property type="match status" value="1"/>
</dbReference>
<evidence type="ECO:0000256" key="2">
    <source>
        <dbReference type="ARBA" id="ARBA00022723"/>
    </source>
</evidence>
<evidence type="ECO:0000256" key="3">
    <source>
        <dbReference type="ARBA" id="ARBA00022737"/>
    </source>
</evidence>
<gene>
    <name evidence="10" type="ORF">ANANG_G00279730</name>
</gene>
<evidence type="ECO:0000313" key="11">
    <source>
        <dbReference type="Proteomes" id="UP001044222"/>
    </source>
</evidence>
<dbReference type="Pfam" id="PF00096">
    <property type="entry name" value="zf-C2H2"/>
    <property type="match status" value="1"/>
</dbReference>
<keyword evidence="3" id="KW-0677">Repeat</keyword>
<dbReference type="EMBL" id="JAFIRN010000016">
    <property type="protein sequence ID" value="KAG5833802.1"/>
    <property type="molecule type" value="Genomic_DNA"/>
</dbReference>
<dbReference type="FunFam" id="3.30.160.60:FF:002452">
    <property type="entry name" value="zinc finger protein 142 isoform X4"/>
    <property type="match status" value="1"/>
</dbReference>
<dbReference type="Proteomes" id="UP001044222">
    <property type="component" value="Chromosome 16"/>
</dbReference>
<feature type="domain" description="C2H2-type" evidence="9">
    <location>
        <begin position="405"/>
        <end position="432"/>
    </location>
</feature>
<feature type="compositionally biased region" description="Low complexity" evidence="8">
    <location>
        <begin position="223"/>
        <end position="239"/>
    </location>
</feature>
<dbReference type="SUPFAM" id="SSF57667">
    <property type="entry name" value="beta-beta-alpha zinc fingers"/>
    <property type="match status" value="5"/>
</dbReference>
<keyword evidence="11" id="KW-1185">Reference proteome</keyword>
<comment type="caution">
    <text evidence="10">The sequence shown here is derived from an EMBL/GenBank/DDBJ whole genome shotgun (WGS) entry which is preliminary data.</text>
</comment>
<evidence type="ECO:0000256" key="8">
    <source>
        <dbReference type="SAM" id="MobiDB-lite"/>
    </source>
</evidence>
<feature type="region of interest" description="Disordered" evidence="8">
    <location>
        <begin position="479"/>
        <end position="535"/>
    </location>
</feature>